<dbReference type="EMBL" id="JBIWXY010000001">
    <property type="protein sequence ID" value="MFJ5445223.1"/>
    <property type="molecule type" value="Genomic_DNA"/>
</dbReference>
<dbReference type="InterPro" id="IPR003314">
    <property type="entry name" value="Mu-type_HTH"/>
</dbReference>
<dbReference type="SUPFAM" id="SSF51306">
    <property type="entry name" value="LexA/Signal peptidase"/>
    <property type="match status" value="1"/>
</dbReference>
<dbReference type="CDD" id="cd06529">
    <property type="entry name" value="S24_LexA-like"/>
    <property type="match status" value="1"/>
</dbReference>
<proteinExistence type="predicted"/>
<dbReference type="InterPro" id="IPR036286">
    <property type="entry name" value="LexA/Signal_pep-like_sf"/>
</dbReference>
<comment type="caution">
    <text evidence="5">The sequence shown here is derived from an EMBL/GenBank/DDBJ whole genome shotgun (WGS) entry which is preliminary data.</text>
</comment>
<keyword evidence="1" id="KW-0805">Transcription regulation</keyword>
<keyword evidence="2" id="KW-0238">DNA-binding</keyword>
<dbReference type="PANTHER" id="PTHR40661">
    <property type="match status" value="1"/>
</dbReference>
<dbReference type="Proteomes" id="UP001617669">
    <property type="component" value="Unassembled WGS sequence"/>
</dbReference>
<evidence type="ECO:0000259" key="4">
    <source>
        <dbReference type="PROSITE" id="PS51702"/>
    </source>
</evidence>
<dbReference type="Gene3D" id="2.10.109.10">
    <property type="entry name" value="Umud Fragment, subunit A"/>
    <property type="match status" value="1"/>
</dbReference>
<evidence type="ECO:0000256" key="2">
    <source>
        <dbReference type="ARBA" id="ARBA00023125"/>
    </source>
</evidence>
<dbReference type="PANTHER" id="PTHR40661:SF3">
    <property type="entry name" value="FELS-1 PROPHAGE TRANSCRIPTIONAL REGULATOR"/>
    <property type="match status" value="1"/>
</dbReference>
<dbReference type="InterPro" id="IPR039418">
    <property type="entry name" value="LexA-like"/>
</dbReference>
<organism evidence="5 6">
    <name type="scientific">Methylobacillus methanolivorans</name>
    <dbReference type="NCBI Taxonomy" id="1848927"/>
    <lineage>
        <taxon>Bacteria</taxon>
        <taxon>Pseudomonadati</taxon>
        <taxon>Pseudomonadota</taxon>
        <taxon>Betaproteobacteria</taxon>
        <taxon>Nitrosomonadales</taxon>
        <taxon>Methylophilaceae</taxon>
        <taxon>Methylobacillus</taxon>
    </lineage>
</organism>
<evidence type="ECO:0000313" key="5">
    <source>
        <dbReference type="EMBL" id="MFJ5445223.1"/>
    </source>
</evidence>
<evidence type="ECO:0000313" key="6">
    <source>
        <dbReference type="Proteomes" id="UP001617669"/>
    </source>
</evidence>
<protein>
    <submittedName>
        <fullName evidence="5">Helix-turn-helix transcriptional regulator</fullName>
    </submittedName>
</protein>
<dbReference type="PROSITE" id="PS51702">
    <property type="entry name" value="HTH_MU"/>
    <property type="match status" value="1"/>
</dbReference>
<feature type="domain" description="HTH Mu-type" evidence="4">
    <location>
        <begin position="14"/>
        <end position="80"/>
    </location>
</feature>
<name>A0ABW8GIQ1_9PROT</name>
<evidence type="ECO:0000256" key="1">
    <source>
        <dbReference type="ARBA" id="ARBA00023015"/>
    </source>
</evidence>
<dbReference type="Pfam" id="PF00717">
    <property type="entry name" value="Peptidase_S24"/>
    <property type="match status" value="1"/>
</dbReference>
<dbReference type="InterPro" id="IPR015927">
    <property type="entry name" value="Peptidase_S24_S26A/B/C"/>
</dbReference>
<reference evidence="5 6" key="1">
    <citation type="submission" date="2024-11" db="EMBL/GenBank/DDBJ databases">
        <authorList>
            <person name="Kaparullina E.N."/>
            <person name="Delegan Y.A."/>
            <person name="Doronina N.V."/>
        </authorList>
    </citation>
    <scope>NUCLEOTIDE SEQUENCE [LARGE SCALE GENOMIC DNA]</scope>
    <source>
        <strain evidence="5 6">7sh_L</strain>
    </source>
</reference>
<sequence>MKTSTPPEVENEESYFSCKELAELRLPGKPGTRQGWDVIVNAEKWPYIEVASRGRKGRTKKYLPPSSVLQLINKQYPNGRPAPYRYTTGSGSKAHIANDYLVSSSKVDRYKKPNYRYESLDEYLVESIDFNPSSSQLDTPFQHLKIFTVKGTSLEPSMHDGDEVLVDIRCRAFDDNAVYVIGQNDFIRIKRVQLRLDGTVVVRNDNDGDLPPEIYSAEEAKCFKVIGKVIPFKFGRFKL</sequence>
<gene>
    <name evidence="5" type="ORF">ACIKP9_03185</name>
</gene>
<accession>A0ABW8GIQ1</accession>
<dbReference type="RefSeq" id="WP_400879192.1">
    <property type="nucleotide sequence ID" value="NZ_JBIWXY010000001.1"/>
</dbReference>
<keyword evidence="6" id="KW-1185">Reference proteome</keyword>
<evidence type="ECO:0000256" key="3">
    <source>
        <dbReference type="ARBA" id="ARBA00023163"/>
    </source>
</evidence>
<keyword evidence="3" id="KW-0804">Transcription</keyword>